<sequence>MASLSETKFSRFAALGACAALMAACSGGGAASDAKGGGDPELQETLAEPAPAGETALDVEVLADGLVNPWSIAFLPDGALLVAEREGRLRLIRDGALLPEPVAGAPEVLVWNQGGLFDILLHPDFEENGVLYLSYAHGTRDANGTRIARAVFDGSSLSDLEVLYDAKPPKDTGHHFGARMVWGGDGKLYMTIGEGSKYKEKAQDMSTSYGAVIRLNEDGSIPEDNPTFGDGERPELFTKGHRNAQGFAYDAERGVLWEHEHGARGGDEINIIEAGNNYGWPLATYGIDYNGAKITPFTEYEGTTQPVKYWTPSIGPSGLAVYRGDLFPAWNGDLLVGAMAGRALHRVIMEGEEPAGEERYLLDRGERVRDVAVGPDGAIYLATEQSNTGAEKAGKILRLTPQ</sequence>
<dbReference type="AlphaFoldDB" id="A0A2S7K7H6"/>
<dbReference type="InterPro" id="IPR011041">
    <property type="entry name" value="Quinoprot_gluc/sorb_DH_b-prop"/>
</dbReference>
<evidence type="ECO:0000256" key="1">
    <source>
        <dbReference type="SAM" id="SignalP"/>
    </source>
</evidence>
<dbReference type="PANTHER" id="PTHR19328">
    <property type="entry name" value="HEDGEHOG-INTERACTING PROTEIN"/>
    <property type="match status" value="1"/>
</dbReference>
<dbReference type="OrthoDB" id="9770043at2"/>
<dbReference type="EMBL" id="PJCH01000005">
    <property type="protein sequence ID" value="PQA88443.1"/>
    <property type="molecule type" value="Genomic_DNA"/>
</dbReference>
<dbReference type="InterPro" id="IPR012938">
    <property type="entry name" value="Glc/Sorbosone_DH"/>
</dbReference>
<feature type="domain" description="Glucose/Sorbosone dehydrogenase" evidence="2">
    <location>
        <begin position="67"/>
        <end position="387"/>
    </location>
</feature>
<evidence type="ECO:0000259" key="2">
    <source>
        <dbReference type="Pfam" id="PF07995"/>
    </source>
</evidence>
<comment type="caution">
    <text evidence="3">The sequence shown here is derived from an EMBL/GenBank/DDBJ whole genome shotgun (WGS) entry which is preliminary data.</text>
</comment>
<protein>
    <submittedName>
        <fullName evidence="3">Glucose dehydrogenase</fullName>
    </submittedName>
</protein>
<accession>A0A2S7K7H6</accession>
<dbReference type="Pfam" id="PF07995">
    <property type="entry name" value="GSDH"/>
    <property type="match status" value="1"/>
</dbReference>
<keyword evidence="4" id="KW-1185">Reference proteome</keyword>
<feature type="signal peptide" evidence="1">
    <location>
        <begin position="1"/>
        <end position="19"/>
    </location>
</feature>
<evidence type="ECO:0000313" key="4">
    <source>
        <dbReference type="Proteomes" id="UP000239504"/>
    </source>
</evidence>
<organism evidence="3 4">
    <name type="scientific">Hyphococcus luteus</name>
    <dbReference type="NCBI Taxonomy" id="2058213"/>
    <lineage>
        <taxon>Bacteria</taxon>
        <taxon>Pseudomonadati</taxon>
        <taxon>Pseudomonadota</taxon>
        <taxon>Alphaproteobacteria</taxon>
        <taxon>Parvularculales</taxon>
        <taxon>Parvularculaceae</taxon>
        <taxon>Hyphococcus</taxon>
    </lineage>
</organism>
<name>A0A2S7K7H6_9PROT</name>
<dbReference type="PANTHER" id="PTHR19328:SF75">
    <property type="entry name" value="ALDOSE SUGAR DEHYDROGENASE YLII"/>
    <property type="match status" value="1"/>
</dbReference>
<proteinExistence type="predicted"/>
<reference evidence="3 4" key="1">
    <citation type="submission" date="2017-12" db="EMBL/GenBank/DDBJ databases">
        <authorList>
            <person name="Hurst M.R.H."/>
        </authorList>
    </citation>
    <scope>NUCLEOTIDE SEQUENCE [LARGE SCALE GENOMIC DNA]</scope>
    <source>
        <strain evidence="3 4">SY-3-19</strain>
    </source>
</reference>
<dbReference type="Gene3D" id="2.120.10.30">
    <property type="entry name" value="TolB, C-terminal domain"/>
    <property type="match status" value="1"/>
</dbReference>
<keyword evidence="1" id="KW-0732">Signal</keyword>
<dbReference type="SUPFAM" id="SSF50952">
    <property type="entry name" value="Soluble quinoprotein glucose dehydrogenase"/>
    <property type="match status" value="1"/>
</dbReference>
<dbReference type="InterPro" id="IPR011042">
    <property type="entry name" value="6-blade_b-propeller_TolB-like"/>
</dbReference>
<dbReference type="RefSeq" id="WP_104829687.1">
    <property type="nucleotide sequence ID" value="NZ_PJCH01000005.1"/>
</dbReference>
<feature type="chain" id="PRO_5015623247" evidence="1">
    <location>
        <begin position="20"/>
        <end position="402"/>
    </location>
</feature>
<gene>
    <name evidence="3" type="ORF">CW354_09130</name>
</gene>
<evidence type="ECO:0000313" key="3">
    <source>
        <dbReference type="EMBL" id="PQA88443.1"/>
    </source>
</evidence>
<dbReference type="Proteomes" id="UP000239504">
    <property type="component" value="Unassembled WGS sequence"/>
</dbReference>